<dbReference type="Gene3D" id="1.10.260.130">
    <property type="match status" value="1"/>
</dbReference>
<dbReference type="GO" id="GO:0016042">
    <property type="term" value="P:lipid catabolic process"/>
    <property type="evidence" value="ECO:0007669"/>
    <property type="project" value="InterPro"/>
</dbReference>
<dbReference type="SUPFAM" id="SSF53474">
    <property type="entry name" value="alpha/beta-Hydrolases"/>
    <property type="match status" value="1"/>
</dbReference>
<dbReference type="EMBL" id="CP033896">
    <property type="protein sequence ID" value="AZA13548.1"/>
    <property type="molecule type" value="Genomic_DNA"/>
</dbReference>
<dbReference type="KEGG" id="ccho:CCHOA_05740"/>
<gene>
    <name evidence="1" type="ORF">CCHOA_05740</name>
</gene>
<dbReference type="PANTHER" id="PTHR34853:SF1">
    <property type="entry name" value="LIPASE 5"/>
    <property type="match status" value="1"/>
</dbReference>
<sequence length="478" mass="50492">MRYWTEIGVPVAYDFFAEIVKESVSASVLHSQSHPLQRVKRWGAAVVGLDQDCEKSQSGVGAGWGFGPFDARSAAALSPAELAEIFGVADLTAPLPALPEDARPGMLLGAEPVRVLGASTVLQSTVAKRLSYVTVTGDGQLVPAAAMVIMHAKPAVGRLRPVVGIAPSTQGVAPHCDPSRSAQVGVRLAQSPGDAVVAYELPALLACLQQGADVVCIDYPRDPATGIQLYGNHAAAGHALIDAIVACNELGVSAAAPVGLWGFSQGGGAVGWVCEHPEIAENLHIAAAVVAAPPVDLLEVAQHIDGGGISGVLVYCMAQLIVTNDAVRAVLLPKLSPTGLQALRQLMSTCATGTVFQSGWRSTTSWTTTGESLAELAMVLPVVREALASLALASASPRWPCHVVTAVHDDVIPAAQVHRLHRKWREGGAPVAFTEHPLVRFPFQTGSNHFLPYFLAMPDLIDWLFAELDRWPHRPDRW</sequence>
<dbReference type="InterPro" id="IPR005152">
    <property type="entry name" value="Lipase_secreted"/>
</dbReference>
<dbReference type="Gene3D" id="3.40.50.1820">
    <property type="entry name" value="alpha/beta hydrolase"/>
    <property type="match status" value="1"/>
</dbReference>
<dbReference type="Pfam" id="PF03583">
    <property type="entry name" value="LIP"/>
    <property type="match status" value="1"/>
</dbReference>
<name>A0A3G6J9I3_9CORY</name>
<accession>A0A3G6J9I3</accession>
<dbReference type="PANTHER" id="PTHR34853">
    <property type="match status" value="1"/>
</dbReference>
<proteinExistence type="predicted"/>
<dbReference type="Proteomes" id="UP000269019">
    <property type="component" value="Chromosome"/>
</dbReference>
<dbReference type="GO" id="GO:0004806">
    <property type="term" value="F:triacylglycerol lipase activity"/>
    <property type="evidence" value="ECO:0007669"/>
    <property type="project" value="InterPro"/>
</dbReference>
<evidence type="ECO:0000313" key="2">
    <source>
        <dbReference type="Proteomes" id="UP000269019"/>
    </source>
</evidence>
<dbReference type="InterPro" id="IPR029058">
    <property type="entry name" value="AB_hydrolase_fold"/>
</dbReference>
<organism evidence="1 2">
    <name type="scientific">Corynebacterium choanae</name>
    <dbReference type="NCBI Taxonomy" id="1862358"/>
    <lineage>
        <taxon>Bacteria</taxon>
        <taxon>Bacillati</taxon>
        <taxon>Actinomycetota</taxon>
        <taxon>Actinomycetes</taxon>
        <taxon>Mycobacteriales</taxon>
        <taxon>Corynebacteriaceae</taxon>
        <taxon>Corynebacterium</taxon>
    </lineage>
</organism>
<evidence type="ECO:0000313" key="1">
    <source>
        <dbReference type="EMBL" id="AZA13548.1"/>
    </source>
</evidence>
<dbReference type="AlphaFoldDB" id="A0A3G6J9I3"/>
<protein>
    <submittedName>
        <fullName evidence="1">Putative inactive lipase</fullName>
    </submittedName>
</protein>
<reference evidence="1 2" key="1">
    <citation type="submission" date="2018-11" db="EMBL/GenBank/DDBJ databases">
        <authorList>
            <person name="Kleinhagauer T."/>
            <person name="Glaeser S.P."/>
            <person name="Spergser J."/>
            <person name="Ruckert C."/>
            <person name="Kaempfer P."/>
            <person name="Busse H.-J."/>
        </authorList>
    </citation>
    <scope>NUCLEOTIDE SEQUENCE [LARGE SCALE GENOMIC DNA]</scope>
    <source>
        <strain evidence="1 2">200CH</strain>
    </source>
</reference>
<keyword evidence="2" id="KW-1185">Reference proteome</keyword>